<name>A0AAE0ACB5_9ROSI</name>
<comment type="caution">
    <text evidence="2">The sequence shown here is derived from an EMBL/GenBank/DDBJ whole genome shotgun (WGS) entry which is preliminary data.</text>
</comment>
<dbReference type="PANTHER" id="PTHR45749">
    <property type="match status" value="1"/>
</dbReference>
<evidence type="ECO:0000259" key="1">
    <source>
        <dbReference type="Pfam" id="PF14291"/>
    </source>
</evidence>
<proteinExistence type="predicted"/>
<gene>
    <name evidence="2" type="ORF">Dsin_015712</name>
</gene>
<evidence type="ECO:0000313" key="3">
    <source>
        <dbReference type="Proteomes" id="UP001281410"/>
    </source>
</evidence>
<feature type="domain" description="DUF4371" evidence="1">
    <location>
        <begin position="5"/>
        <end position="111"/>
    </location>
</feature>
<sequence length="111" mass="12703">MQNQLLLKTSIEYVKWLAMQRCAFRGNDESINSANCGNFIEMVMLQARVNKDIVEVVLHNTVQNAKYTSPKIQQELLKILADSVRDKISVEIRDAKFCIIVDEAVDESNKE</sequence>
<dbReference type="Proteomes" id="UP001281410">
    <property type="component" value="Unassembled WGS sequence"/>
</dbReference>
<dbReference type="Pfam" id="PF14291">
    <property type="entry name" value="DUF4371"/>
    <property type="match status" value="1"/>
</dbReference>
<dbReference type="AlphaFoldDB" id="A0AAE0ACB5"/>
<protein>
    <recommendedName>
        <fullName evidence="1">DUF4371 domain-containing protein</fullName>
    </recommendedName>
</protein>
<dbReference type="InterPro" id="IPR025398">
    <property type="entry name" value="DUF4371"/>
</dbReference>
<reference evidence="2" key="1">
    <citation type="journal article" date="2023" name="Plant J.">
        <title>Genome sequences and population genomics provide insights into the demographic history, inbreeding, and mutation load of two 'living fossil' tree species of Dipteronia.</title>
        <authorList>
            <person name="Feng Y."/>
            <person name="Comes H.P."/>
            <person name="Chen J."/>
            <person name="Zhu S."/>
            <person name="Lu R."/>
            <person name="Zhang X."/>
            <person name="Li P."/>
            <person name="Qiu J."/>
            <person name="Olsen K.M."/>
            <person name="Qiu Y."/>
        </authorList>
    </citation>
    <scope>NUCLEOTIDE SEQUENCE</scope>
    <source>
        <strain evidence="2">NBL</strain>
    </source>
</reference>
<organism evidence="2 3">
    <name type="scientific">Dipteronia sinensis</name>
    <dbReference type="NCBI Taxonomy" id="43782"/>
    <lineage>
        <taxon>Eukaryota</taxon>
        <taxon>Viridiplantae</taxon>
        <taxon>Streptophyta</taxon>
        <taxon>Embryophyta</taxon>
        <taxon>Tracheophyta</taxon>
        <taxon>Spermatophyta</taxon>
        <taxon>Magnoliopsida</taxon>
        <taxon>eudicotyledons</taxon>
        <taxon>Gunneridae</taxon>
        <taxon>Pentapetalae</taxon>
        <taxon>rosids</taxon>
        <taxon>malvids</taxon>
        <taxon>Sapindales</taxon>
        <taxon>Sapindaceae</taxon>
        <taxon>Hippocastanoideae</taxon>
        <taxon>Acereae</taxon>
        <taxon>Dipteronia</taxon>
    </lineage>
</organism>
<evidence type="ECO:0000313" key="2">
    <source>
        <dbReference type="EMBL" id="KAK3211006.1"/>
    </source>
</evidence>
<dbReference type="EMBL" id="JANJYJ010000005">
    <property type="protein sequence ID" value="KAK3211006.1"/>
    <property type="molecule type" value="Genomic_DNA"/>
</dbReference>
<keyword evidence="3" id="KW-1185">Reference proteome</keyword>
<accession>A0AAE0ACB5</accession>
<dbReference type="PANTHER" id="PTHR45749:SF26">
    <property type="entry name" value="ZINC FINGER MYM-TYPE PROTEIN 1-LIKE"/>
    <property type="match status" value="1"/>
</dbReference>